<dbReference type="GO" id="GO:0006446">
    <property type="term" value="P:regulation of translational initiation"/>
    <property type="evidence" value="ECO:0007669"/>
    <property type="project" value="TreeGrafter"/>
</dbReference>
<dbReference type="OrthoDB" id="565552at2759"/>
<keyword evidence="3" id="KW-1185">Reference proteome</keyword>
<dbReference type="PANTHER" id="PTHR23254">
    <property type="entry name" value="EIF4G DOMAIN PROTEIN"/>
    <property type="match status" value="1"/>
</dbReference>
<dbReference type="GO" id="GO:0008494">
    <property type="term" value="F:translation activator activity"/>
    <property type="evidence" value="ECO:0007669"/>
    <property type="project" value="TreeGrafter"/>
</dbReference>
<name>A0A9Q0M521_BLOTA</name>
<feature type="region of interest" description="Disordered" evidence="1">
    <location>
        <begin position="273"/>
        <end position="337"/>
    </location>
</feature>
<feature type="compositionally biased region" description="Low complexity" evidence="1">
    <location>
        <begin position="320"/>
        <end position="334"/>
    </location>
</feature>
<dbReference type="EMBL" id="JAPWDV010000002">
    <property type="protein sequence ID" value="KAJ6219270.1"/>
    <property type="molecule type" value="Genomic_DNA"/>
</dbReference>
<feature type="compositionally biased region" description="Low complexity" evidence="1">
    <location>
        <begin position="1"/>
        <end position="17"/>
    </location>
</feature>
<comment type="caution">
    <text evidence="2">The sequence shown here is derived from an EMBL/GenBank/DDBJ whole genome shotgun (WGS) entry which is preliminary data.</text>
</comment>
<feature type="compositionally biased region" description="Polar residues" evidence="1">
    <location>
        <begin position="32"/>
        <end position="41"/>
    </location>
</feature>
<dbReference type="SUPFAM" id="SSF48371">
    <property type="entry name" value="ARM repeat"/>
    <property type="match status" value="1"/>
</dbReference>
<reference evidence="2" key="1">
    <citation type="submission" date="2022-12" db="EMBL/GenBank/DDBJ databases">
        <title>Genome assemblies of Blomia tropicalis.</title>
        <authorList>
            <person name="Cui Y."/>
        </authorList>
    </citation>
    <scope>NUCLEOTIDE SEQUENCE</scope>
    <source>
        <tissue evidence="2">Adult mites</tissue>
    </source>
</reference>
<dbReference type="Gene3D" id="1.25.40.180">
    <property type="match status" value="1"/>
</dbReference>
<proteinExistence type="predicted"/>
<dbReference type="PANTHER" id="PTHR23254:SF16">
    <property type="entry name" value="CBP80_20-DEPENDENT TRANSLATION INITIATION FACTOR"/>
    <property type="match status" value="1"/>
</dbReference>
<gene>
    <name evidence="2" type="ORF">RDWZM_005082</name>
</gene>
<evidence type="ECO:0000256" key="1">
    <source>
        <dbReference type="SAM" id="MobiDB-lite"/>
    </source>
</evidence>
<evidence type="ECO:0000313" key="2">
    <source>
        <dbReference type="EMBL" id="KAJ6219270.1"/>
    </source>
</evidence>
<dbReference type="Proteomes" id="UP001142055">
    <property type="component" value="Chromosome 2"/>
</dbReference>
<dbReference type="GO" id="GO:0005829">
    <property type="term" value="C:cytosol"/>
    <property type="evidence" value="ECO:0007669"/>
    <property type="project" value="TreeGrafter"/>
</dbReference>
<dbReference type="OMA" id="NCLREWF"/>
<feature type="compositionally biased region" description="Polar residues" evidence="1">
    <location>
        <begin position="273"/>
        <end position="283"/>
    </location>
</feature>
<sequence length="463" mass="52570">MSSSSSSMVNVNNNNNNSDKRSKNNKKCHNKNGPSSSTSCISAKYTKPTQALYRPPSARVDCTNMSDMSEMHSSTVSIQSSYSNESRFQSNYGTNFPIKGVLKRSKSFGNNRHSDEFGSSTLLNESNVGQFLLSLEGLSWDHLSLIKMSLDRERCTTLSMTQLLQIIRILCNNVLEKPENAQIIAQLCMDIHHQQQTKIHTLTDHKYIFLESLTNCLREWFNERDKLRFTTGGARRWIGYISFLLEMYHNLKTIDFKMVETIGKQSNVQSKMVNRKIGSNESTYSDDSEDNCSNVDNNSADEEVSRAFSSDPGISDTDESLSNRQSNNGNNNRRSSMDIEQKIINSVLLKQQKQFASLLIDSFQVILSNPNSTPAEIECMQTGFRKCGQFLYDDNRNRVQALVFSIRDILLNSANTNQFINSSNSSNNSSITKSLLEIIELSASDWKFSQSQQIYYFPYTKME</sequence>
<evidence type="ECO:0000313" key="3">
    <source>
        <dbReference type="Proteomes" id="UP001142055"/>
    </source>
</evidence>
<organism evidence="2 3">
    <name type="scientific">Blomia tropicalis</name>
    <name type="common">Mite</name>
    <dbReference type="NCBI Taxonomy" id="40697"/>
    <lineage>
        <taxon>Eukaryota</taxon>
        <taxon>Metazoa</taxon>
        <taxon>Ecdysozoa</taxon>
        <taxon>Arthropoda</taxon>
        <taxon>Chelicerata</taxon>
        <taxon>Arachnida</taxon>
        <taxon>Acari</taxon>
        <taxon>Acariformes</taxon>
        <taxon>Sarcoptiformes</taxon>
        <taxon>Astigmata</taxon>
        <taxon>Glycyphagoidea</taxon>
        <taxon>Echimyopodidae</taxon>
        <taxon>Blomia</taxon>
    </lineage>
</organism>
<accession>A0A9Q0M521</accession>
<feature type="region of interest" description="Disordered" evidence="1">
    <location>
        <begin position="1"/>
        <end position="41"/>
    </location>
</feature>
<dbReference type="AlphaFoldDB" id="A0A9Q0M521"/>
<protein>
    <submittedName>
        <fullName evidence="2">Uncharacterized protein</fullName>
    </submittedName>
</protein>
<dbReference type="InterPro" id="IPR016024">
    <property type="entry name" value="ARM-type_fold"/>
</dbReference>
<dbReference type="InterPro" id="IPR051367">
    <property type="entry name" value="mRNA_TranslReg/HistoneTransl"/>
</dbReference>